<dbReference type="SUPFAM" id="SSF48452">
    <property type="entry name" value="TPR-like"/>
    <property type="match status" value="1"/>
</dbReference>
<dbReference type="AlphaFoldDB" id="A0A930UD51"/>
<evidence type="ECO:0000259" key="1">
    <source>
        <dbReference type="Pfam" id="PF19413"/>
    </source>
</evidence>
<protein>
    <submittedName>
        <fullName evidence="2">YaiO family outer membrane beta-barrel protein</fullName>
    </submittedName>
</protein>
<dbReference type="Proteomes" id="UP000646211">
    <property type="component" value="Unassembled WGS sequence"/>
</dbReference>
<evidence type="ECO:0000313" key="2">
    <source>
        <dbReference type="EMBL" id="MBF2709880.1"/>
    </source>
</evidence>
<dbReference type="Gene3D" id="1.25.40.10">
    <property type="entry name" value="Tetratricopeptide repeat domain"/>
    <property type="match status" value="1"/>
</dbReference>
<evidence type="ECO:0000313" key="3">
    <source>
        <dbReference type="Proteomes" id="UP000646211"/>
    </source>
</evidence>
<keyword evidence="3" id="KW-1185">Reference proteome</keyword>
<dbReference type="EMBL" id="JADHEC010000049">
    <property type="protein sequence ID" value="MBF2709880.1"/>
    <property type="molecule type" value="Genomic_DNA"/>
</dbReference>
<gene>
    <name evidence="2" type="primary">yaiO</name>
    <name evidence="2" type="ORF">IR213_14975</name>
</gene>
<dbReference type="Pfam" id="PF19413">
    <property type="entry name" value="YaiO"/>
    <property type="match status" value="1"/>
</dbReference>
<proteinExistence type="predicted"/>
<feature type="domain" description="YaiO beta-barrel" evidence="1">
    <location>
        <begin position="178"/>
        <end position="354"/>
    </location>
</feature>
<comment type="caution">
    <text evidence="2">The sequence shown here is derived from an EMBL/GenBank/DDBJ whole genome shotgun (WGS) entry which is preliminary data.</text>
</comment>
<dbReference type="InterPro" id="IPR030887">
    <property type="entry name" value="Beta-barrel_YaiO"/>
</dbReference>
<dbReference type="NCBIfam" id="TIGR04390">
    <property type="entry name" value="OMP_YaiO_dom"/>
    <property type="match status" value="1"/>
</dbReference>
<reference evidence="2" key="1">
    <citation type="submission" date="2020-11" db="EMBL/GenBank/DDBJ databases">
        <title>Genome of Flavobacterium soyangense.</title>
        <authorList>
            <person name="Liu Q."/>
            <person name="Xin Y.-H."/>
        </authorList>
    </citation>
    <scope>NUCLEOTIDE SEQUENCE</scope>
    <source>
        <strain evidence="2">CGMCC 1.13493</strain>
    </source>
</reference>
<dbReference type="RefSeq" id="WP_194313112.1">
    <property type="nucleotide sequence ID" value="NZ_JADHEC010000049.1"/>
</dbReference>
<dbReference type="InterPro" id="IPR011990">
    <property type="entry name" value="TPR-like_helical_dom_sf"/>
</dbReference>
<name>A0A930UD51_9FLAO</name>
<accession>A0A930UD51</accession>
<sequence>MKKLILIISFNFILGTTIFAQKIDTDSLLVKTYYELNTSKNYPKAIQLAQLGIKISPNYLDFYVALGRSYMITKKIDSSRISFNHVIDKNPKYKEAFTYLAKLEIEEKNAPNAITVIDKGLTYYPEEKDFYFLKLQAINIENDEDKSYSFLTFLTKKYPLDTDLQQQLIDLKLKSISDRFGINYNYTAINRSGIGPWHLIGLQYVRERKKVTLIGRINYADRRASGSSINSGVQYELETYFKNNKKSYSYTDIAYSNDIVFPEIRLAYSYFHNFNKGWEADIGMRYSQTINKDLYSSVIGIGKYLGPYWLNLRTYIQSDSDKIHPAITFTTRYYLNTRYDYASFTTGYGTSPDERIMQEQLQQRVSLNSYRIGAGYNKLLYQHFITGFQASLNHQEYIPNKFQNEFNLFFSIQYKF</sequence>
<organism evidence="2 3">
    <name type="scientific">Flavobacterium soyangense</name>
    <dbReference type="NCBI Taxonomy" id="2023265"/>
    <lineage>
        <taxon>Bacteria</taxon>
        <taxon>Pseudomonadati</taxon>
        <taxon>Bacteroidota</taxon>
        <taxon>Flavobacteriia</taxon>
        <taxon>Flavobacteriales</taxon>
        <taxon>Flavobacteriaceae</taxon>
        <taxon>Flavobacterium</taxon>
    </lineage>
</organism>